<feature type="compositionally biased region" description="Basic and acidic residues" evidence="2">
    <location>
        <begin position="127"/>
        <end position="136"/>
    </location>
</feature>
<keyword evidence="4" id="KW-1185">Reference proteome</keyword>
<dbReference type="RefSeq" id="XP_041222920.1">
    <property type="nucleotide sequence ID" value="XM_041367548.1"/>
</dbReference>
<dbReference type="GeneID" id="64661846"/>
<dbReference type="AlphaFoldDB" id="A0AAD4HJ29"/>
<dbReference type="Proteomes" id="UP001195769">
    <property type="component" value="Unassembled WGS sequence"/>
</dbReference>
<evidence type="ECO:0000256" key="1">
    <source>
        <dbReference type="SAM" id="Coils"/>
    </source>
</evidence>
<evidence type="ECO:0000313" key="3">
    <source>
        <dbReference type="EMBL" id="KAG1897344.1"/>
    </source>
</evidence>
<reference evidence="3" key="1">
    <citation type="journal article" date="2020" name="New Phytol.">
        <title>Comparative genomics reveals dynamic genome evolution in host specialist ectomycorrhizal fungi.</title>
        <authorList>
            <person name="Lofgren L.A."/>
            <person name="Nguyen N.H."/>
            <person name="Vilgalys R."/>
            <person name="Ruytinx J."/>
            <person name="Liao H.L."/>
            <person name="Branco S."/>
            <person name="Kuo A."/>
            <person name="LaButti K."/>
            <person name="Lipzen A."/>
            <person name="Andreopoulos W."/>
            <person name="Pangilinan J."/>
            <person name="Riley R."/>
            <person name="Hundley H."/>
            <person name="Na H."/>
            <person name="Barry K."/>
            <person name="Grigoriev I.V."/>
            <person name="Stajich J.E."/>
            <person name="Kennedy P.G."/>
        </authorList>
    </citation>
    <scope>NUCLEOTIDE SEQUENCE</scope>
    <source>
        <strain evidence="3">FC203</strain>
    </source>
</reference>
<name>A0AAD4HJ29_9AGAM</name>
<proteinExistence type="predicted"/>
<sequence length="164" mass="18905">MSSDIDELDTDKQFCQINEMVPKGTQTAGKDEELQDRVELELRRLKKQLENAENVIAHLSERVNTYRYRWLEEYYRADNLERHMPCDINVPVLGQIPEGTASPAFCPELFTWNEGGSEQGDGASKWGDNKLLEQHGTKKRTAPGEWEDYGAEKNLLAEDEMRRT</sequence>
<keyword evidence="1" id="KW-0175">Coiled coil</keyword>
<comment type="caution">
    <text evidence="3">The sequence shown here is derived from an EMBL/GenBank/DDBJ whole genome shotgun (WGS) entry which is preliminary data.</text>
</comment>
<accession>A0AAD4HJ29</accession>
<protein>
    <submittedName>
        <fullName evidence="3">Uncharacterized protein</fullName>
    </submittedName>
</protein>
<dbReference type="EMBL" id="JABBWK010000047">
    <property type="protein sequence ID" value="KAG1897344.1"/>
    <property type="molecule type" value="Genomic_DNA"/>
</dbReference>
<evidence type="ECO:0000256" key="2">
    <source>
        <dbReference type="SAM" id="MobiDB-lite"/>
    </source>
</evidence>
<feature type="coiled-coil region" evidence="1">
    <location>
        <begin position="35"/>
        <end position="69"/>
    </location>
</feature>
<feature type="region of interest" description="Disordered" evidence="2">
    <location>
        <begin position="117"/>
        <end position="164"/>
    </location>
</feature>
<evidence type="ECO:0000313" key="4">
    <source>
        <dbReference type="Proteomes" id="UP001195769"/>
    </source>
</evidence>
<organism evidence="3 4">
    <name type="scientific">Suillus fuscotomentosus</name>
    <dbReference type="NCBI Taxonomy" id="1912939"/>
    <lineage>
        <taxon>Eukaryota</taxon>
        <taxon>Fungi</taxon>
        <taxon>Dikarya</taxon>
        <taxon>Basidiomycota</taxon>
        <taxon>Agaricomycotina</taxon>
        <taxon>Agaricomycetes</taxon>
        <taxon>Agaricomycetidae</taxon>
        <taxon>Boletales</taxon>
        <taxon>Suillineae</taxon>
        <taxon>Suillaceae</taxon>
        <taxon>Suillus</taxon>
    </lineage>
</organism>
<feature type="compositionally biased region" description="Basic and acidic residues" evidence="2">
    <location>
        <begin position="155"/>
        <end position="164"/>
    </location>
</feature>
<gene>
    <name evidence="3" type="ORF">F5891DRAFT_1192047</name>
</gene>